<proteinExistence type="predicted"/>
<organism evidence="2 3">
    <name type="scientific">Rhodovulum steppense</name>
    <dbReference type="NCBI Taxonomy" id="540251"/>
    <lineage>
        <taxon>Bacteria</taxon>
        <taxon>Pseudomonadati</taxon>
        <taxon>Pseudomonadota</taxon>
        <taxon>Alphaproteobacteria</taxon>
        <taxon>Rhodobacterales</taxon>
        <taxon>Paracoccaceae</taxon>
        <taxon>Rhodovulum</taxon>
    </lineage>
</organism>
<evidence type="ECO:0000259" key="1">
    <source>
        <dbReference type="PROSITE" id="PS50925"/>
    </source>
</evidence>
<protein>
    <submittedName>
        <fullName evidence="2">FAD-dependent sensor of blue light</fullName>
    </submittedName>
</protein>
<dbReference type="InterPro" id="IPR007024">
    <property type="entry name" value="BLUF_domain"/>
</dbReference>
<dbReference type="SMART" id="SM01034">
    <property type="entry name" value="BLUF"/>
    <property type="match status" value="1"/>
</dbReference>
<feature type="domain" description="BLUF" evidence="1">
    <location>
        <begin position="5"/>
        <end position="96"/>
    </location>
</feature>
<dbReference type="OrthoDB" id="196105at2"/>
<dbReference type="Gene3D" id="3.30.70.100">
    <property type="match status" value="1"/>
</dbReference>
<dbReference type="AlphaFoldDB" id="A0A4R1YTP0"/>
<gene>
    <name evidence="2" type="ORF">EV216_11266</name>
</gene>
<dbReference type="RefSeq" id="WP_132695013.1">
    <property type="nucleotide sequence ID" value="NZ_SLVM01000012.1"/>
</dbReference>
<accession>A0A4R1YTP0</accession>
<reference evidence="2 3" key="1">
    <citation type="submission" date="2019-03" db="EMBL/GenBank/DDBJ databases">
        <title>Genomic Encyclopedia of Type Strains, Phase IV (KMG-IV): sequencing the most valuable type-strain genomes for metagenomic binning, comparative biology and taxonomic classification.</title>
        <authorList>
            <person name="Goeker M."/>
        </authorList>
    </citation>
    <scope>NUCLEOTIDE SEQUENCE [LARGE SCALE GENOMIC DNA]</scope>
    <source>
        <strain evidence="2 3">DSM 21153</strain>
    </source>
</reference>
<keyword evidence="3" id="KW-1185">Reference proteome</keyword>
<dbReference type="GO" id="GO:0071949">
    <property type="term" value="F:FAD binding"/>
    <property type="evidence" value="ECO:0007669"/>
    <property type="project" value="InterPro"/>
</dbReference>
<dbReference type="Pfam" id="PF04940">
    <property type="entry name" value="BLUF"/>
    <property type="match status" value="1"/>
</dbReference>
<dbReference type="InterPro" id="IPR036046">
    <property type="entry name" value="Acylphosphatase-like_dom_sf"/>
</dbReference>
<comment type="caution">
    <text evidence="2">The sequence shown here is derived from an EMBL/GenBank/DDBJ whole genome shotgun (WGS) entry which is preliminary data.</text>
</comment>
<sequence>MSADLFFLLYRSTARRPLDRATVTDILAASLHNNPRDGVTGFLHVDRGCFLQYLEGPRAPLLRIATRINKDRRHTDFRILAEGTIDERFFPDWDMGQIASENLPTDGLLAERSWLRSEPDIDPLPLIRAFAAHANRQDGLDIAPID</sequence>
<name>A0A4R1YTP0_9RHOB</name>
<dbReference type="PROSITE" id="PS50925">
    <property type="entry name" value="BLUF"/>
    <property type="match status" value="1"/>
</dbReference>
<evidence type="ECO:0000313" key="3">
    <source>
        <dbReference type="Proteomes" id="UP000295277"/>
    </source>
</evidence>
<dbReference type="SUPFAM" id="SSF54975">
    <property type="entry name" value="Acylphosphatase/BLUF domain-like"/>
    <property type="match status" value="1"/>
</dbReference>
<dbReference type="EMBL" id="SLVM01000012">
    <property type="protein sequence ID" value="TCM84429.1"/>
    <property type="molecule type" value="Genomic_DNA"/>
</dbReference>
<dbReference type="Proteomes" id="UP000295277">
    <property type="component" value="Unassembled WGS sequence"/>
</dbReference>
<dbReference type="GO" id="GO:0009882">
    <property type="term" value="F:blue light photoreceptor activity"/>
    <property type="evidence" value="ECO:0007669"/>
    <property type="project" value="InterPro"/>
</dbReference>
<evidence type="ECO:0000313" key="2">
    <source>
        <dbReference type="EMBL" id="TCM84429.1"/>
    </source>
</evidence>